<dbReference type="GO" id="GO:0004493">
    <property type="term" value="F:methylmalonyl-CoA epimerase activity"/>
    <property type="evidence" value="ECO:0007669"/>
    <property type="project" value="TreeGrafter"/>
</dbReference>
<dbReference type="SUPFAM" id="SSF54593">
    <property type="entry name" value="Glyoxalase/Bleomycin resistance protein/Dihydroxybiphenyl dioxygenase"/>
    <property type="match status" value="1"/>
</dbReference>
<evidence type="ECO:0000256" key="1">
    <source>
        <dbReference type="ARBA" id="ARBA00022723"/>
    </source>
</evidence>
<dbReference type="PANTHER" id="PTHR43048">
    <property type="entry name" value="METHYLMALONYL-COA EPIMERASE"/>
    <property type="match status" value="1"/>
</dbReference>
<dbReference type="Pfam" id="PF00903">
    <property type="entry name" value="Glyoxalase"/>
    <property type="match status" value="1"/>
</dbReference>
<reference evidence="3 4" key="1">
    <citation type="submission" date="2020-08" db="EMBL/GenBank/DDBJ databases">
        <authorList>
            <person name="Liu C."/>
            <person name="Sun Q."/>
        </authorList>
    </citation>
    <scope>NUCLEOTIDE SEQUENCE [LARGE SCALE GENOMIC DNA]</scope>
    <source>
        <strain evidence="3 4">NSJ-29</strain>
    </source>
</reference>
<name>A0A7G9GI42_9FIRM</name>
<dbReference type="KEGG" id="whj:H9Q79_09220"/>
<evidence type="ECO:0000259" key="2">
    <source>
        <dbReference type="PROSITE" id="PS51819"/>
    </source>
</evidence>
<sequence>MEWMENVNGLQHIGIPTNDMDKTLSFYKKLGFEIALETKDGETRVAFLKLKDLVLETYENGQAALRDGAIDHIAIDVKDIDAAYAYVSGLGIKILAEITFLPFWTNGVKFFIAEGPNLERLEFAQYL</sequence>
<dbReference type="InterPro" id="IPR037523">
    <property type="entry name" value="VOC_core"/>
</dbReference>
<dbReference type="AlphaFoldDB" id="A0A7G9GI42"/>
<dbReference type="RefSeq" id="WP_118643554.1">
    <property type="nucleotide sequence ID" value="NZ_CP060635.1"/>
</dbReference>
<dbReference type="GO" id="GO:0046872">
    <property type="term" value="F:metal ion binding"/>
    <property type="evidence" value="ECO:0007669"/>
    <property type="project" value="UniProtKB-KW"/>
</dbReference>
<dbReference type="EMBL" id="CP060635">
    <property type="protein sequence ID" value="QNM10474.1"/>
    <property type="molecule type" value="Genomic_DNA"/>
</dbReference>
<dbReference type="InterPro" id="IPR051785">
    <property type="entry name" value="MMCE/EMCE_epimerase"/>
</dbReference>
<feature type="domain" description="VOC" evidence="2">
    <location>
        <begin position="9"/>
        <end position="126"/>
    </location>
</feature>
<gene>
    <name evidence="3" type="ORF">H9Q79_09220</name>
</gene>
<dbReference type="InterPro" id="IPR029068">
    <property type="entry name" value="Glyas_Bleomycin-R_OHBP_Dase"/>
</dbReference>
<dbReference type="PROSITE" id="PS51819">
    <property type="entry name" value="VOC"/>
    <property type="match status" value="1"/>
</dbReference>
<accession>A0A7G9GI42</accession>
<evidence type="ECO:0000313" key="4">
    <source>
        <dbReference type="Proteomes" id="UP000515860"/>
    </source>
</evidence>
<organism evidence="3 4">
    <name type="scientific">Wansuia hejianensis</name>
    <dbReference type="NCBI Taxonomy" id="2763667"/>
    <lineage>
        <taxon>Bacteria</taxon>
        <taxon>Bacillati</taxon>
        <taxon>Bacillota</taxon>
        <taxon>Clostridia</taxon>
        <taxon>Lachnospirales</taxon>
        <taxon>Lachnospiraceae</taxon>
        <taxon>Wansuia</taxon>
    </lineage>
</organism>
<protein>
    <submittedName>
        <fullName evidence="3">VOC family protein</fullName>
    </submittedName>
</protein>
<proteinExistence type="predicted"/>
<keyword evidence="1" id="KW-0479">Metal-binding</keyword>
<evidence type="ECO:0000313" key="3">
    <source>
        <dbReference type="EMBL" id="QNM10474.1"/>
    </source>
</evidence>
<keyword evidence="4" id="KW-1185">Reference proteome</keyword>
<dbReference type="Proteomes" id="UP000515860">
    <property type="component" value="Chromosome"/>
</dbReference>
<dbReference type="GO" id="GO:0046491">
    <property type="term" value="P:L-methylmalonyl-CoA metabolic process"/>
    <property type="evidence" value="ECO:0007669"/>
    <property type="project" value="TreeGrafter"/>
</dbReference>
<dbReference type="PANTHER" id="PTHR43048:SF3">
    <property type="entry name" value="METHYLMALONYL-COA EPIMERASE, MITOCHONDRIAL"/>
    <property type="match status" value="1"/>
</dbReference>
<dbReference type="Gene3D" id="3.10.180.10">
    <property type="entry name" value="2,3-Dihydroxybiphenyl 1,2-Dioxygenase, domain 1"/>
    <property type="match status" value="1"/>
</dbReference>
<dbReference type="InterPro" id="IPR004360">
    <property type="entry name" value="Glyas_Fos-R_dOase_dom"/>
</dbReference>